<reference evidence="5 6" key="1">
    <citation type="journal article" date="2000" name="Nucleic Acids Res.">
        <title>Complete genome sequence of the alkaliphilic bacterium Bacillus halodurans and genomic sequence comparison with Bacillus subtilis.</title>
        <authorList>
            <person name="Takami H."/>
            <person name="Nakasone K."/>
            <person name="Takaki Y."/>
            <person name="Maeno G."/>
            <person name="Sasaki R."/>
            <person name="Masui N."/>
            <person name="Fuji F."/>
            <person name="Hirama C."/>
            <person name="Nakamura Y."/>
            <person name="Ogasawara N."/>
            <person name="Kuhara S."/>
            <person name="Horikoshi K."/>
        </authorList>
    </citation>
    <scope>NUCLEOTIDE SEQUENCE [LARGE SCALE GENOMIC DNA]</scope>
    <source>
        <strain evidence="6">ATCC BAA-125 / DSM 18197 / FERM 7344 / JCM 9153 / C-125</strain>
    </source>
</reference>
<organism evidence="5 6">
    <name type="scientific">Halalkalibacterium halodurans (strain ATCC BAA-125 / DSM 18197 / FERM 7344 / JCM 9153 / C-125)</name>
    <name type="common">Bacillus halodurans</name>
    <dbReference type="NCBI Taxonomy" id="272558"/>
    <lineage>
        <taxon>Bacteria</taxon>
        <taxon>Bacillati</taxon>
        <taxon>Bacillota</taxon>
        <taxon>Bacilli</taxon>
        <taxon>Bacillales</taxon>
        <taxon>Bacillaceae</taxon>
        <taxon>Halalkalibacterium (ex Joshi et al. 2022)</taxon>
    </lineage>
</organism>
<protein>
    <submittedName>
        <fullName evidence="5">BH3308 protein</fullName>
    </submittedName>
</protein>
<name>Q9K7Q3_HALH5</name>
<dbReference type="SUPFAM" id="SSF55811">
    <property type="entry name" value="Nudix"/>
    <property type="match status" value="1"/>
</dbReference>
<dbReference type="InterPro" id="IPR014078">
    <property type="entry name" value="Nudix_YtkD"/>
</dbReference>
<dbReference type="Proteomes" id="UP000001258">
    <property type="component" value="Chromosome"/>
</dbReference>
<evidence type="ECO:0000256" key="3">
    <source>
        <dbReference type="RuleBase" id="RU003476"/>
    </source>
</evidence>
<comment type="similarity">
    <text evidence="1 3">Belongs to the Nudix hydrolase family.</text>
</comment>
<dbReference type="AlphaFoldDB" id="Q9K7Q3"/>
<evidence type="ECO:0000313" key="6">
    <source>
        <dbReference type="Proteomes" id="UP000001258"/>
    </source>
</evidence>
<dbReference type="OrthoDB" id="9131041at2"/>
<dbReference type="InterPro" id="IPR015797">
    <property type="entry name" value="NUDIX_hydrolase-like_dom_sf"/>
</dbReference>
<evidence type="ECO:0000256" key="1">
    <source>
        <dbReference type="ARBA" id="ARBA00005582"/>
    </source>
</evidence>
<dbReference type="SMR" id="Q9K7Q3"/>
<dbReference type="PIR" id="D84063">
    <property type="entry name" value="D84063"/>
</dbReference>
<dbReference type="PANTHER" id="PTHR43736:SF1">
    <property type="entry name" value="DIHYDRONEOPTERIN TRIPHOSPHATE DIPHOSPHATASE"/>
    <property type="match status" value="1"/>
</dbReference>
<dbReference type="CDD" id="cd04665">
    <property type="entry name" value="NUDIX_RppH"/>
    <property type="match status" value="1"/>
</dbReference>
<dbReference type="HOGENOM" id="CLU_119467_0_0_9"/>
<keyword evidence="2 3" id="KW-0378">Hydrolase</keyword>
<evidence type="ECO:0000256" key="2">
    <source>
        <dbReference type="ARBA" id="ARBA00022801"/>
    </source>
</evidence>
<dbReference type="InterPro" id="IPR020476">
    <property type="entry name" value="Nudix_hydrolase"/>
</dbReference>
<sequence>MDVFNDYYGYPVRLAFDSTPFSINPRHVWVICHMDGQWLLTNHKKRGLEFPGGKVEHGETPEAAAIREVKEETGATVRSLTFLGQYEVTLPSERIVKNIYAADVQALSSRNSYYETNGPVKIAELPEAIEKDPSFSFIMKDLVLRKTLDYLKRKQLF</sequence>
<evidence type="ECO:0000313" key="5">
    <source>
        <dbReference type="EMBL" id="BAB07027.1"/>
    </source>
</evidence>
<dbReference type="Pfam" id="PF00293">
    <property type="entry name" value="NUDIX"/>
    <property type="match status" value="1"/>
</dbReference>
<feature type="domain" description="Nudix hydrolase" evidence="4">
    <location>
        <begin position="11"/>
        <end position="145"/>
    </location>
</feature>
<dbReference type="PRINTS" id="PR00502">
    <property type="entry name" value="NUDIXFAMILY"/>
</dbReference>
<keyword evidence="6" id="KW-1185">Reference proteome</keyword>
<dbReference type="RefSeq" id="WP_010899449.1">
    <property type="nucleotide sequence ID" value="NC_002570.2"/>
</dbReference>
<dbReference type="STRING" id="272558.gene:10729220"/>
<dbReference type="eggNOG" id="COG0494">
    <property type="taxonomic scope" value="Bacteria"/>
</dbReference>
<dbReference type="InterPro" id="IPR000086">
    <property type="entry name" value="NUDIX_hydrolase_dom"/>
</dbReference>
<dbReference type="InterPro" id="IPR020084">
    <property type="entry name" value="NUDIX_hydrolase_CS"/>
</dbReference>
<dbReference type="PROSITE" id="PS51462">
    <property type="entry name" value="NUDIX"/>
    <property type="match status" value="1"/>
</dbReference>
<dbReference type="NCBIfam" id="TIGR02705">
    <property type="entry name" value="nudix_YtkD"/>
    <property type="match status" value="1"/>
</dbReference>
<dbReference type="EMBL" id="BA000004">
    <property type="protein sequence ID" value="BAB07027.1"/>
    <property type="molecule type" value="Genomic_DNA"/>
</dbReference>
<dbReference type="KEGG" id="bha:BH3308"/>
<evidence type="ECO:0000259" key="4">
    <source>
        <dbReference type="PROSITE" id="PS51462"/>
    </source>
</evidence>
<accession>Q9K7Q3</accession>
<dbReference type="Gene3D" id="3.90.79.10">
    <property type="entry name" value="Nucleoside Triphosphate Pyrophosphohydrolase"/>
    <property type="match status" value="1"/>
</dbReference>
<dbReference type="PANTHER" id="PTHR43736">
    <property type="entry name" value="ADP-RIBOSE PYROPHOSPHATASE"/>
    <property type="match status" value="1"/>
</dbReference>
<dbReference type="PROSITE" id="PS00893">
    <property type="entry name" value="NUDIX_BOX"/>
    <property type="match status" value="1"/>
</dbReference>
<gene>
    <name evidence="5" type="ordered locus">BH3308</name>
</gene>
<proteinExistence type="inferred from homology"/>
<dbReference type="GO" id="GO:0016787">
    <property type="term" value="F:hydrolase activity"/>
    <property type="evidence" value="ECO:0007669"/>
    <property type="project" value="UniProtKB-KW"/>
</dbReference>